<reference evidence="3 4" key="1">
    <citation type="journal article" date="2013" name="Genome Announc.">
        <title>Draft Genome Sequence of Cyclobacterium qasimii Strain M12-11BT, Isolated from Arctic Marine Sediment.</title>
        <authorList>
            <person name="Shivaji S."/>
            <person name="Ara S."/>
            <person name="Singh A."/>
            <person name="Kumar Pinnaka A."/>
        </authorList>
    </citation>
    <scope>NUCLEOTIDE SEQUENCE [LARGE SCALE GENOMIC DNA]</scope>
    <source>
        <strain evidence="3 4">M12-11B</strain>
    </source>
</reference>
<keyword evidence="1" id="KW-0998">Cell outer membrane</keyword>
<dbReference type="Pfam" id="PF07715">
    <property type="entry name" value="Plug"/>
    <property type="match status" value="1"/>
</dbReference>
<dbReference type="PROSITE" id="PS52016">
    <property type="entry name" value="TONB_DEPENDENT_REC_3"/>
    <property type="match status" value="1"/>
</dbReference>
<dbReference type="EMBL" id="ATNM01000118">
    <property type="protein sequence ID" value="EPR67620.1"/>
    <property type="molecule type" value="Genomic_DNA"/>
</dbReference>
<evidence type="ECO:0000256" key="1">
    <source>
        <dbReference type="PROSITE-ProRule" id="PRU01360"/>
    </source>
</evidence>
<keyword evidence="1" id="KW-0812">Transmembrane</keyword>
<dbReference type="GO" id="GO:0009279">
    <property type="term" value="C:cell outer membrane"/>
    <property type="evidence" value="ECO:0007669"/>
    <property type="project" value="UniProtKB-SubCell"/>
</dbReference>
<evidence type="ECO:0000259" key="2">
    <source>
        <dbReference type="Pfam" id="PF07715"/>
    </source>
</evidence>
<dbReference type="STRING" id="641524.ADICYQ_3408"/>
<name>S7VBM1_9BACT</name>
<evidence type="ECO:0000313" key="3">
    <source>
        <dbReference type="EMBL" id="EPR67620.1"/>
    </source>
</evidence>
<dbReference type="InterPro" id="IPR037066">
    <property type="entry name" value="Plug_dom_sf"/>
</dbReference>
<dbReference type="InterPro" id="IPR012910">
    <property type="entry name" value="Plug_dom"/>
</dbReference>
<dbReference type="SUPFAM" id="SSF49464">
    <property type="entry name" value="Carboxypeptidase regulatory domain-like"/>
    <property type="match status" value="1"/>
</dbReference>
<comment type="caution">
    <text evidence="3">The sequence shown here is derived from an EMBL/GenBank/DDBJ whole genome shotgun (WGS) entry which is preliminary data.</text>
</comment>
<keyword evidence="3" id="KW-0675">Receptor</keyword>
<organism evidence="3 4">
    <name type="scientific">Cyclobacterium qasimii M12-11B</name>
    <dbReference type="NCBI Taxonomy" id="641524"/>
    <lineage>
        <taxon>Bacteria</taxon>
        <taxon>Pseudomonadati</taxon>
        <taxon>Bacteroidota</taxon>
        <taxon>Cytophagia</taxon>
        <taxon>Cytophagales</taxon>
        <taxon>Cyclobacteriaceae</taxon>
        <taxon>Cyclobacterium</taxon>
    </lineage>
</organism>
<feature type="domain" description="TonB-dependent receptor plug" evidence="2">
    <location>
        <begin position="216"/>
        <end position="272"/>
    </location>
</feature>
<comment type="subcellular location">
    <subcellularLocation>
        <location evidence="1">Cell outer membrane</location>
        <topology evidence="1">Multi-pass membrane protein</topology>
    </subcellularLocation>
</comment>
<evidence type="ECO:0000313" key="4">
    <source>
        <dbReference type="Proteomes" id="UP000014974"/>
    </source>
</evidence>
<dbReference type="InterPro" id="IPR008969">
    <property type="entry name" value="CarboxyPept-like_regulatory"/>
</dbReference>
<dbReference type="PATRIC" id="fig|641524.5.peg.3379"/>
<protein>
    <submittedName>
        <fullName evidence="3">TonB-dependent receptor</fullName>
    </submittedName>
</protein>
<sequence length="289" mass="31307">MGMTYSVFGLLLQVIFINVLSATEINAQNIKSVKDVQVSIGFESEKLSQLFSKLEEKTPFVFVYDTKDSFLDKRFSLVKQTLTMEDLLLKIAKENKVKFKQINNIISVSSTATLGNNVEISIKEVSITGTVTSPDGKTIPGATVLLKGTNVGTVTDLDGKFSLNVPEEGAILVVSFIGYLNQEVPVANRSILTIVLQEDMQSLDEVVVIGYGVVKKEDLTGSVAQVEMEEVRDIPANSVERVLQGRAAGLQIINPSQDPGAGSTVRIRGGSSLRGSKLTFSSGKWLSSR</sequence>
<keyword evidence="1" id="KW-1134">Transmembrane beta strand</keyword>
<keyword evidence="1" id="KW-0813">Transport</keyword>
<dbReference type="FunFam" id="2.60.40.1120:FF:000003">
    <property type="entry name" value="Outer membrane protein Omp121"/>
    <property type="match status" value="1"/>
</dbReference>
<keyword evidence="1" id="KW-0472">Membrane</keyword>
<accession>S7VBM1</accession>
<dbReference type="SUPFAM" id="SSF56935">
    <property type="entry name" value="Porins"/>
    <property type="match status" value="1"/>
</dbReference>
<comment type="similarity">
    <text evidence="1">Belongs to the TonB-dependent receptor family.</text>
</comment>
<dbReference type="Pfam" id="PF13715">
    <property type="entry name" value="CarbopepD_reg_2"/>
    <property type="match status" value="1"/>
</dbReference>
<dbReference type="Proteomes" id="UP000014974">
    <property type="component" value="Unassembled WGS sequence"/>
</dbReference>
<dbReference type="InterPro" id="IPR039426">
    <property type="entry name" value="TonB-dep_rcpt-like"/>
</dbReference>
<proteinExistence type="inferred from homology"/>
<dbReference type="AlphaFoldDB" id="S7VBM1"/>
<gene>
    <name evidence="3" type="ORF">ADICYQ_3408</name>
</gene>
<dbReference type="Gene3D" id="2.60.40.1120">
    <property type="entry name" value="Carboxypeptidase-like, regulatory domain"/>
    <property type="match status" value="1"/>
</dbReference>
<dbReference type="Gene3D" id="2.170.130.10">
    <property type="entry name" value="TonB-dependent receptor, plug domain"/>
    <property type="match status" value="1"/>
</dbReference>
<dbReference type="eggNOG" id="COG4771">
    <property type="taxonomic scope" value="Bacteria"/>
</dbReference>